<evidence type="ECO:0000256" key="5">
    <source>
        <dbReference type="ARBA" id="ARBA00023136"/>
    </source>
</evidence>
<organism evidence="11 12">
    <name type="scientific">Protopolystoma xenopodis</name>
    <dbReference type="NCBI Taxonomy" id="117903"/>
    <lineage>
        <taxon>Eukaryota</taxon>
        <taxon>Metazoa</taxon>
        <taxon>Spiralia</taxon>
        <taxon>Lophotrochozoa</taxon>
        <taxon>Platyhelminthes</taxon>
        <taxon>Monogenea</taxon>
        <taxon>Polyopisthocotylea</taxon>
        <taxon>Polystomatidea</taxon>
        <taxon>Polystomatidae</taxon>
        <taxon>Protopolystoma</taxon>
    </lineage>
</organism>
<keyword evidence="8" id="KW-0130">Cell adhesion</keyword>
<accession>A0A3S5A6H6</accession>
<keyword evidence="9" id="KW-1133">Transmembrane helix</keyword>
<keyword evidence="12" id="KW-1185">Reference proteome</keyword>
<comment type="subcellular location">
    <subcellularLocation>
        <location evidence="8">Cell membrane</location>
        <topology evidence="8">Single-pass type I membrane protein</topology>
    </subcellularLocation>
    <subcellularLocation>
        <location evidence="1">Membrane</location>
        <topology evidence="1">Single-pass type I membrane protein</topology>
    </subcellularLocation>
</comment>
<dbReference type="GO" id="GO:0009986">
    <property type="term" value="C:cell surface"/>
    <property type="evidence" value="ECO:0007669"/>
    <property type="project" value="TreeGrafter"/>
</dbReference>
<dbReference type="PANTHER" id="PTHR10082">
    <property type="entry name" value="INTEGRIN BETA SUBUNIT"/>
    <property type="match status" value="1"/>
</dbReference>
<keyword evidence="5 9" id="KW-0472">Membrane</keyword>
<dbReference type="GO" id="GO:0005178">
    <property type="term" value="F:integrin binding"/>
    <property type="evidence" value="ECO:0007669"/>
    <property type="project" value="TreeGrafter"/>
</dbReference>
<dbReference type="OrthoDB" id="6282033at2759"/>
<dbReference type="GO" id="GO:0007160">
    <property type="term" value="P:cell-matrix adhesion"/>
    <property type="evidence" value="ECO:0007669"/>
    <property type="project" value="TreeGrafter"/>
</dbReference>
<comment type="similarity">
    <text evidence="2 8">Belongs to the integrin beta chain family.</text>
</comment>
<dbReference type="GO" id="GO:0007229">
    <property type="term" value="P:integrin-mediated signaling pathway"/>
    <property type="evidence" value="ECO:0007669"/>
    <property type="project" value="UniProtKB-KW"/>
</dbReference>
<sequence length="247" mass="27614">MNVRPADILETEFAFQSISDYPVDLYFLIDLSYTMRDDLETVSALTNDIAHSMRQVTKQLRLGFGAFVDKPVFPFVVPTPEYLSNPCLSVGNEQLHCDPPFLYKHIVSLTDNFEEFKEKTKLTRPSGNLDSPEGGLDALLQVARCQGQVGWRATARKIVLLASDGGFHLAGDGRIAGLVKPPPTDCRLQQRADRFNASLSYLGWHDAHYTDYPSVGEVGSFHIMTPSLWLLVIHFACVLGSYNIFKN</sequence>
<evidence type="ECO:0000256" key="3">
    <source>
        <dbReference type="ARBA" id="ARBA00022692"/>
    </source>
</evidence>
<evidence type="ECO:0000313" key="11">
    <source>
        <dbReference type="EMBL" id="VEL29043.1"/>
    </source>
</evidence>
<keyword evidence="4 8" id="KW-0401">Integrin</keyword>
<name>A0A3S5A6H6_9PLAT</name>
<dbReference type="SUPFAM" id="SSF53300">
    <property type="entry name" value="vWA-like"/>
    <property type="match status" value="1"/>
</dbReference>
<dbReference type="Gene3D" id="3.40.50.410">
    <property type="entry name" value="von Willebrand factor, type A domain"/>
    <property type="match status" value="1"/>
</dbReference>
<evidence type="ECO:0000256" key="7">
    <source>
        <dbReference type="ARBA" id="ARBA00023180"/>
    </source>
</evidence>
<evidence type="ECO:0000256" key="9">
    <source>
        <dbReference type="SAM" id="Phobius"/>
    </source>
</evidence>
<dbReference type="SMART" id="SM00187">
    <property type="entry name" value="INB"/>
    <property type="match status" value="1"/>
</dbReference>
<feature type="domain" description="Integrin beta subunit VWA" evidence="10">
    <location>
        <begin position="1"/>
        <end position="239"/>
    </location>
</feature>
<keyword evidence="6" id="KW-1015">Disulfide bond</keyword>
<dbReference type="InterPro" id="IPR002369">
    <property type="entry name" value="Integrin_bsu_VWA"/>
</dbReference>
<dbReference type="GO" id="GO:0033627">
    <property type="term" value="P:cell adhesion mediated by integrin"/>
    <property type="evidence" value="ECO:0007669"/>
    <property type="project" value="TreeGrafter"/>
</dbReference>
<dbReference type="Gene3D" id="2.60.40.1510">
    <property type="entry name" value="ntegrin, alpha v. Chain A, domain 3"/>
    <property type="match status" value="1"/>
</dbReference>
<dbReference type="GO" id="GO:0008305">
    <property type="term" value="C:integrin complex"/>
    <property type="evidence" value="ECO:0007669"/>
    <property type="project" value="TreeGrafter"/>
</dbReference>
<evidence type="ECO:0000256" key="4">
    <source>
        <dbReference type="ARBA" id="ARBA00023037"/>
    </source>
</evidence>
<evidence type="ECO:0000313" key="12">
    <source>
        <dbReference type="Proteomes" id="UP000784294"/>
    </source>
</evidence>
<reference evidence="11" key="1">
    <citation type="submission" date="2018-11" db="EMBL/GenBank/DDBJ databases">
        <authorList>
            <consortium name="Pathogen Informatics"/>
        </authorList>
    </citation>
    <scope>NUCLEOTIDE SEQUENCE</scope>
</reference>
<keyword evidence="7" id="KW-0325">Glycoprotein</keyword>
<dbReference type="PANTHER" id="PTHR10082:SF3">
    <property type="entry name" value="INTEGRIN BETA-LIKE PROTEIN 1"/>
    <property type="match status" value="1"/>
</dbReference>
<comment type="caution">
    <text evidence="11">The sequence shown here is derived from an EMBL/GenBank/DDBJ whole genome shotgun (WGS) entry which is preliminary data.</text>
</comment>
<dbReference type="GO" id="GO:0005925">
    <property type="term" value="C:focal adhesion"/>
    <property type="evidence" value="ECO:0007669"/>
    <property type="project" value="TreeGrafter"/>
</dbReference>
<gene>
    <name evidence="11" type="ORF">PXEA_LOCUS22483</name>
</gene>
<dbReference type="GO" id="GO:0098609">
    <property type="term" value="P:cell-cell adhesion"/>
    <property type="evidence" value="ECO:0007669"/>
    <property type="project" value="TreeGrafter"/>
</dbReference>
<protein>
    <recommendedName>
        <fullName evidence="8">Integrin beta</fullName>
    </recommendedName>
</protein>
<evidence type="ECO:0000259" key="10">
    <source>
        <dbReference type="SMART" id="SM00187"/>
    </source>
</evidence>
<dbReference type="PRINTS" id="PR01186">
    <property type="entry name" value="INTEGRINB"/>
</dbReference>
<dbReference type="InterPro" id="IPR036465">
    <property type="entry name" value="vWFA_dom_sf"/>
</dbReference>
<dbReference type="InterPro" id="IPR015812">
    <property type="entry name" value="Integrin_bsu"/>
</dbReference>
<evidence type="ECO:0000256" key="8">
    <source>
        <dbReference type="RuleBase" id="RU000633"/>
    </source>
</evidence>
<feature type="transmembrane region" description="Helical" evidence="9">
    <location>
        <begin position="228"/>
        <end position="245"/>
    </location>
</feature>
<evidence type="ECO:0000256" key="1">
    <source>
        <dbReference type="ARBA" id="ARBA00004479"/>
    </source>
</evidence>
<proteinExistence type="inferred from homology"/>
<dbReference type="GO" id="GO:0016477">
    <property type="term" value="P:cell migration"/>
    <property type="evidence" value="ECO:0007669"/>
    <property type="project" value="TreeGrafter"/>
</dbReference>
<dbReference type="Pfam" id="PF00362">
    <property type="entry name" value="Integrin_beta"/>
    <property type="match status" value="1"/>
</dbReference>
<dbReference type="EMBL" id="CAAALY010099831">
    <property type="protein sequence ID" value="VEL29043.1"/>
    <property type="molecule type" value="Genomic_DNA"/>
</dbReference>
<evidence type="ECO:0000256" key="6">
    <source>
        <dbReference type="ARBA" id="ARBA00023157"/>
    </source>
</evidence>
<keyword evidence="3 8" id="KW-0812">Transmembrane</keyword>
<dbReference type="Proteomes" id="UP000784294">
    <property type="component" value="Unassembled WGS sequence"/>
</dbReference>
<evidence type="ECO:0000256" key="2">
    <source>
        <dbReference type="ARBA" id="ARBA00007449"/>
    </source>
</evidence>
<dbReference type="AlphaFoldDB" id="A0A3S5A6H6"/>